<dbReference type="EMBL" id="JBIAHM010000021">
    <property type="protein sequence ID" value="MFE9605892.1"/>
    <property type="molecule type" value="Genomic_DNA"/>
</dbReference>
<reference evidence="3 4" key="1">
    <citation type="submission" date="2024-10" db="EMBL/GenBank/DDBJ databases">
        <title>The Natural Products Discovery Center: Release of the First 8490 Sequenced Strains for Exploring Actinobacteria Biosynthetic Diversity.</title>
        <authorList>
            <person name="Kalkreuter E."/>
            <person name="Kautsar S.A."/>
            <person name="Yang D."/>
            <person name="Bader C.D."/>
            <person name="Teijaro C.N."/>
            <person name="Fluegel L."/>
            <person name="Davis C.M."/>
            <person name="Simpson J.R."/>
            <person name="Lauterbach L."/>
            <person name="Steele A.D."/>
            <person name="Gui C."/>
            <person name="Meng S."/>
            <person name="Li G."/>
            <person name="Viehrig K."/>
            <person name="Ye F."/>
            <person name="Su P."/>
            <person name="Kiefer A.F."/>
            <person name="Nichols A."/>
            <person name="Cepeda A.J."/>
            <person name="Yan W."/>
            <person name="Fan B."/>
            <person name="Jiang Y."/>
            <person name="Adhikari A."/>
            <person name="Zheng C.-J."/>
            <person name="Schuster L."/>
            <person name="Cowan T.M."/>
            <person name="Smanski M.J."/>
            <person name="Chevrette M.G."/>
            <person name="De Carvalho L.P.S."/>
            <person name="Shen B."/>
        </authorList>
    </citation>
    <scope>NUCLEOTIDE SEQUENCE [LARGE SCALE GENOMIC DNA]</scope>
    <source>
        <strain evidence="3 4">NPDC006488</strain>
    </source>
</reference>
<comment type="caution">
    <text evidence="3">The sequence shown here is derived from an EMBL/GenBank/DDBJ whole genome shotgun (WGS) entry which is preliminary data.</text>
</comment>
<evidence type="ECO:0000256" key="1">
    <source>
        <dbReference type="SAM" id="MobiDB-lite"/>
    </source>
</evidence>
<accession>A0ABW6MK34</accession>
<feature type="compositionally biased region" description="Low complexity" evidence="1">
    <location>
        <begin position="157"/>
        <end position="174"/>
    </location>
</feature>
<feature type="region of interest" description="Disordered" evidence="1">
    <location>
        <begin position="124"/>
        <end position="183"/>
    </location>
</feature>
<dbReference type="Proteomes" id="UP001601303">
    <property type="component" value="Unassembled WGS sequence"/>
</dbReference>
<organism evidence="3 4">
    <name type="scientific">Streptomyces hokutonensis</name>
    <dbReference type="NCBI Taxonomy" id="1306990"/>
    <lineage>
        <taxon>Bacteria</taxon>
        <taxon>Bacillati</taxon>
        <taxon>Actinomycetota</taxon>
        <taxon>Actinomycetes</taxon>
        <taxon>Kitasatosporales</taxon>
        <taxon>Streptomycetaceae</taxon>
        <taxon>Streptomyces</taxon>
    </lineage>
</organism>
<sequence length="321" mass="33343">MTPKTLARAAMAVAAALLTGACSTAAGSTTAGGTPAPAPAPARLTYALPADPARMVLPTTGAESRWTQGLDAFGQQVASSVTADCAREHGFALPEQVPPAFISYSNLPDLAFLGRHGFGHGAEVPGPGSAWSRQPAGSPGSVANPSPAQTPAPLVSPAPSESGSPASAKSGSPAQIRDCQTRGSAAAGKVRGVYLPLQKRWFGELATTRDDPAAEAIAALPRCLAKQGYRVRDEDAFFSLVDSRLMKASSADFARVDTALGSVYATCMRPVEAVREPARRALRERFLADNAQEIRALRAALVPALRRAEKEYGVRLAFPAP</sequence>
<feature type="chain" id="PRO_5046913259" description="Lipoprotein" evidence="2">
    <location>
        <begin position="26"/>
        <end position="321"/>
    </location>
</feature>
<dbReference type="RefSeq" id="WP_388114621.1">
    <property type="nucleotide sequence ID" value="NZ_JBIAHM010000021.1"/>
</dbReference>
<name>A0ABW6MK34_9ACTN</name>
<feature type="signal peptide" evidence="2">
    <location>
        <begin position="1"/>
        <end position="25"/>
    </location>
</feature>
<gene>
    <name evidence="3" type="ORF">ACFYNQ_46075</name>
</gene>
<evidence type="ECO:0000313" key="4">
    <source>
        <dbReference type="Proteomes" id="UP001601303"/>
    </source>
</evidence>
<evidence type="ECO:0000313" key="3">
    <source>
        <dbReference type="EMBL" id="MFE9605892.1"/>
    </source>
</evidence>
<dbReference type="PROSITE" id="PS51257">
    <property type="entry name" value="PROKAR_LIPOPROTEIN"/>
    <property type="match status" value="1"/>
</dbReference>
<keyword evidence="2" id="KW-0732">Signal</keyword>
<proteinExistence type="predicted"/>
<evidence type="ECO:0000256" key="2">
    <source>
        <dbReference type="SAM" id="SignalP"/>
    </source>
</evidence>
<keyword evidence="4" id="KW-1185">Reference proteome</keyword>
<protein>
    <recommendedName>
        <fullName evidence="5">Lipoprotein</fullName>
    </recommendedName>
</protein>
<evidence type="ECO:0008006" key="5">
    <source>
        <dbReference type="Google" id="ProtNLM"/>
    </source>
</evidence>